<evidence type="ECO:0000256" key="7">
    <source>
        <dbReference type="ARBA" id="ARBA00022705"/>
    </source>
</evidence>
<dbReference type="CDD" id="cd00140">
    <property type="entry name" value="beta_clamp"/>
    <property type="match status" value="1"/>
</dbReference>
<comment type="function">
    <text evidence="10">Confers DNA tethering and processivity to DNA polymerases and other proteins. Acts as a clamp, forming a ring around DNA (a reaction catalyzed by the clamp-loading complex) which diffuses in an ATP-independent manner freely and bidirectionally along dsDNA. Initially characterized for its ability to contact the catalytic subunit of DNA polymerase III (Pol III), a complex, multichain enzyme responsible for most of the replicative synthesis in bacteria; Pol III exhibits 3'-5' exonuclease proofreading activity. The beta chain is required for initiation of replication as well as for processivity of DNA replication.</text>
</comment>
<dbReference type="PANTHER" id="PTHR30478">
    <property type="entry name" value="DNA POLYMERASE III SUBUNIT BETA"/>
    <property type="match status" value="1"/>
</dbReference>
<proteinExistence type="inferred from homology"/>
<dbReference type="GO" id="GO:0003677">
    <property type="term" value="F:DNA binding"/>
    <property type="evidence" value="ECO:0007669"/>
    <property type="project" value="UniProtKB-UniRule"/>
</dbReference>
<dbReference type="Pfam" id="PF00712">
    <property type="entry name" value="DNA_pol3_beta"/>
    <property type="match status" value="1"/>
</dbReference>
<keyword evidence="5 10" id="KW-0808">Transferase</keyword>
<dbReference type="AlphaFoldDB" id="A0A5P8E5F3"/>
<dbReference type="InterPro" id="IPR022635">
    <property type="entry name" value="DNA_polIII_beta_C"/>
</dbReference>
<evidence type="ECO:0000313" key="14">
    <source>
        <dbReference type="EMBL" id="QFQ12140.1"/>
    </source>
</evidence>
<dbReference type="PANTHER" id="PTHR30478:SF0">
    <property type="entry name" value="BETA SLIDING CLAMP"/>
    <property type="match status" value="1"/>
</dbReference>
<dbReference type="NCBIfam" id="TIGR00663">
    <property type="entry name" value="dnan"/>
    <property type="match status" value="1"/>
</dbReference>
<dbReference type="GO" id="GO:0006271">
    <property type="term" value="P:DNA strand elongation involved in DNA replication"/>
    <property type="evidence" value="ECO:0007669"/>
    <property type="project" value="TreeGrafter"/>
</dbReference>
<dbReference type="Pfam" id="PF02767">
    <property type="entry name" value="DNA_pol3_beta_2"/>
    <property type="match status" value="1"/>
</dbReference>
<dbReference type="GO" id="GO:0003887">
    <property type="term" value="F:DNA-directed DNA polymerase activity"/>
    <property type="evidence" value="ECO:0007669"/>
    <property type="project" value="UniProtKB-UniRule"/>
</dbReference>
<evidence type="ECO:0000259" key="11">
    <source>
        <dbReference type="Pfam" id="PF00712"/>
    </source>
</evidence>
<dbReference type="InterPro" id="IPR022634">
    <property type="entry name" value="DNA_polIII_beta_N"/>
</dbReference>
<dbReference type="Gene3D" id="3.70.10.10">
    <property type="match status" value="1"/>
</dbReference>
<dbReference type="Pfam" id="PF02768">
    <property type="entry name" value="DNA_pol3_beta_3"/>
    <property type="match status" value="1"/>
</dbReference>
<name>A0A5P8E5F3_9BACT</name>
<evidence type="ECO:0000256" key="3">
    <source>
        <dbReference type="ARBA" id="ARBA00021035"/>
    </source>
</evidence>
<evidence type="ECO:0000256" key="4">
    <source>
        <dbReference type="ARBA" id="ARBA00022490"/>
    </source>
</evidence>
<gene>
    <name evidence="14" type="primary">dnaN</name>
    <name evidence="14" type="ORF">C7Y71_003390</name>
</gene>
<organism evidence="14 15">
    <name type="scientific">Pseudoprevotella muciniphila</name>
    <dbReference type="NCBI Taxonomy" id="2133944"/>
    <lineage>
        <taxon>Bacteria</taxon>
        <taxon>Pseudomonadati</taxon>
        <taxon>Bacteroidota</taxon>
        <taxon>Bacteroidia</taxon>
        <taxon>Bacteroidales</taxon>
        <taxon>Prevotellaceae</taxon>
        <taxon>Pseudoprevotella</taxon>
    </lineage>
</organism>
<comment type="similarity">
    <text evidence="2 10">Belongs to the beta sliding clamp family.</text>
</comment>
<feature type="domain" description="DNA polymerase III beta sliding clamp C-terminal" evidence="13">
    <location>
        <begin position="247"/>
        <end position="365"/>
    </location>
</feature>
<dbReference type="Proteomes" id="UP000249375">
    <property type="component" value="Chromosome"/>
</dbReference>
<sequence length="374" mass="41172">MKFNISSKAFSSRLLDMGRVIVSKNSVAILECFVFDVKDGKLTIMASDNENTLVSSLDLNEHDGEIRFAVNAKTVQESMKEIPDQPLEIFVNETTFEVTVDYQNGQYKFMGQSAEEYPVPPALEGETTTFRIDSEQLISGIGRALFATADDTLRPVMNGVFFDIKENKLAMVASDGHKLACGEVENVGASEDGSFILPKKPASLVKALFGNEKAEVGVEFNMRNAVFTTENSKLICRLIEGHYPNYKSVIPNNNPNEATVNRAGILSALRRMLIFSNVNSSLVKLNFEPSRITISTQDIDFSMSATESLMCDYSGTPMSIGFKGTYLMDLLNNMEGDEIVIRLADATRAGIIVPTKQTDGASVLMLLMPMMLND</sequence>
<feature type="domain" description="DNA polymerase III beta sliding clamp N-terminal" evidence="11">
    <location>
        <begin position="1"/>
        <end position="119"/>
    </location>
</feature>
<evidence type="ECO:0000256" key="8">
    <source>
        <dbReference type="ARBA" id="ARBA00022932"/>
    </source>
</evidence>
<dbReference type="InterPro" id="IPR022637">
    <property type="entry name" value="DNA_polIII_beta_cen"/>
</dbReference>
<dbReference type="InterPro" id="IPR046938">
    <property type="entry name" value="DNA_clamp_sf"/>
</dbReference>
<evidence type="ECO:0000313" key="15">
    <source>
        <dbReference type="Proteomes" id="UP000249375"/>
    </source>
</evidence>
<keyword evidence="4 10" id="KW-0963">Cytoplasm</keyword>
<dbReference type="RefSeq" id="WP_111898565.1">
    <property type="nucleotide sequence ID" value="NZ_CP033459.1"/>
</dbReference>
<evidence type="ECO:0000256" key="2">
    <source>
        <dbReference type="ARBA" id="ARBA00010752"/>
    </source>
</evidence>
<accession>A0A5P8E5F3</accession>
<dbReference type="EMBL" id="CP033459">
    <property type="protein sequence ID" value="QFQ12140.1"/>
    <property type="molecule type" value="Genomic_DNA"/>
</dbReference>
<protein>
    <recommendedName>
        <fullName evidence="3 10">Beta sliding clamp</fullName>
    </recommendedName>
</protein>
<keyword evidence="8 10" id="KW-0239">DNA-directed DNA polymerase</keyword>
<evidence type="ECO:0000259" key="13">
    <source>
        <dbReference type="Pfam" id="PF02768"/>
    </source>
</evidence>
<evidence type="ECO:0000256" key="1">
    <source>
        <dbReference type="ARBA" id="ARBA00004496"/>
    </source>
</evidence>
<dbReference type="SMART" id="SM00480">
    <property type="entry name" value="POL3Bc"/>
    <property type="match status" value="1"/>
</dbReference>
<evidence type="ECO:0000256" key="10">
    <source>
        <dbReference type="PIRNR" id="PIRNR000804"/>
    </source>
</evidence>
<dbReference type="KEGG" id="alq:C7Y71_003390"/>
<dbReference type="OrthoDB" id="8421503at2"/>
<feature type="domain" description="DNA polymerase III beta sliding clamp central" evidence="12">
    <location>
        <begin position="132"/>
        <end position="245"/>
    </location>
</feature>
<dbReference type="GO" id="GO:0009360">
    <property type="term" value="C:DNA polymerase III complex"/>
    <property type="evidence" value="ECO:0007669"/>
    <property type="project" value="InterPro"/>
</dbReference>
<comment type="subcellular location">
    <subcellularLocation>
        <location evidence="1 10">Cytoplasm</location>
    </subcellularLocation>
</comment>
<dbReference type="GO" id="GO:0008408">
    <property type="term" value="F:3'-5' exonuclease activity"/>
    <property type="evidence" value="ECO:0007669"/>
    <property type="project" value="InterPro"/>
</dbReference>
<comment type="subunit">
    <text evidence="10">Forms a ring-shaped head-to-tail homodimer around DNA.</text>
</comment>
<evidence type="ECO:0000256" key="6">
    <source>
        <dbReference type="ARBA" id="ARBA00022695"/>
    </source>
</evidence>
<reference evidence="14 15" key="1">
    <citation type="submission" date="2018-11" db="EMBL/GenBank/DDBJ databases">
        <authorList>
            <person name="Na S.W."/>
            <person name="Baik M."/>
        </authorList>
    </citation>
    <scope>NUCLEOTIDE SEQUENCE [LARGE SCALE GENOMIC DNA]</scope>
    <source>
        <strain evidence="14 15">E39</strain>
    </source>
</reference>
<keyword evidence="9" id="KW-0238">DNA-binding</keyword>
<evidence type="ECO:0000256" key="5">
    <source>
        <dbReference type="ARBA" id="ARBA00022679"/>
    </source>
</evidence>
<dbReference type="GO" id="GO:0005737">
    <property type="term" value="C:cytoplasm"/>
    <property type="evidence" value="ECO:0007669"/>
    <property type="project" value="UniProtKB-SubCell"/>
</dbReference>
<dbReference type="SUPFAM" id="SSF55979">
    <property type="entry name" value="DNA clamp"/>
    <property type="match status" value="3"/>
</dbReference>
<dbReference type="InterPro" id="IPR001001">
    <property type="entry name" value="DNA_polIII_beta"/>
</dbReference>
<dbReference type="Gene3D" id="3.10.150.10">
    <property type="entry name" value="DNA Polymerase III, subunit A, domain 2"/>
    <property type="match status" value="1"/>
</dbReference>
<keyword evidence="15" id="KW-1185">Reference proteome</keyword>
<evidence type="ECO:0000259" key="12">
    <source>
        <dbReference type="Pfam" id="PF02767"/>
    </source>
</evidence>
<evidence type="ECO:0000256" key="9">
    <source>
        <dbReference type="ARBA" id="ARBA00023125"/>
    </source>
</evidence>
<dbReference type="PIRSF" id="PIRSF000804">
    <property type="entry name" value="DNA_pol_III_b"/>
    <property type="match status" value="1"/>
</dbReference>
<keyword evidence="7 10" id="KW-0235">DNA replication</keyword>
<keyword evidence="6 10" id="KW-0548">Nucleotidyltransferase</keyword>